<accession>A0A811R518</accession>
<dbReference type="Proteomes" id="UP000604825">
    <property type="component" value="Unassembled WGS sequence"/>
</dbReference>
<evidence type="ECO:0000256" key="2">
    <source>
        <dbReference type="SAM" id="MobiDB-lite"/>
    </source>
</evidence>
<name>A0A811R518_9POAL</name>
<evidence type="ECO:0000313" key="5">
    <source>
        <dbReference type="EMBL" id="CAD6265136.1"/>
    </source>
</evidence>
<dbReference type="PROSITE" id="PS50873">
    <property type="entry name" value="PEROXIDASE_4"/>
    <property type="match status" value="1"/>
</dbReference>
<evidence type="ECO:0000256" key="1">
    <source>
        <dbReference type="ARBA" id="ARBA00022837"/>
    </source>
</evidence>
<keyword evidence="3" id="KW-1133">Transmembrane helix</keyword>
<dbReference type="AlphaFoldDB" id="A0A811R518"/>
<feature type="domain" description="Plant heme peroxidase family profile" evidence="4">
    <location>
        <begin position="8"/>
        <end position="43"/>
    </location>
</feature>
<dbReference type="InterPro" id="IPR010255">
    <property type="entry name" value="Haem_peroxidase_sf"/>
</dbReference>
<organism evidence="5 6">
    <name type="scientific">Miscanthus lutarioriparius</name>
    <dbReference type="NCBI Taxonomy" id="422564"/>
    <lineage>
        <taxon>Eukaryota</taxon>
        <taxon>Viridiplantae</taxon>
        <taxon>Streptophyta</taxon>
        <taxon>Embryophyta</taxon>
        <taxon>Tracheophyta</taxon>
        <taxon>Spermatophyta</taxon>
        <taxon>Magnoliopsida</taxon>
        <taxon>Liliopsida</taxon>
        <taxon>Poales</taxon>
        <taxon>Poaceae</taxon>
        <taxon>PACMAD clade</taxon>
        <taxon>Panicoideae</taxon>
        <taxon>Andropogonodae</taxon>
        <taxon>Andropogoneae</taxon>
        <taxon>Saccharinae</taxon>
        <taxon>Miscanthus</taxon>
    </lineage>
</organism>
<dbReference type="Gene3D" id="1.10.520.10">
    <property type="match status" value="1"/>
</dbReference>
<comment type="caution">
    <text evidence="5">The sequence shown here is derived from an EMBL/GenBank/DDBJ whole genome shotgun (WGS) entry which is preliminary data.</text>
</comment>
<sequence>MRSSLPRWHFCFVWGCDGSIVIDSTPGNKTEKDQPAHRQGLQGGAHSRPSSSHGAARHRRGGILAVRLQLAGAGAGFIQAPAPVLTMLLHSFWPQFLLTAVLGVAHFSVMYIGPSLMDRFVQFVRRGGELTEGL</sequence>
<reference evidence="5" key="1">
    <citation type="submission" date="2020-10" db="EMBL/GenBank/DDBJ databases">
        <authorList>
            <person name="Han B."/>
            <person name="Lu T."/>
            <person name="Zhao Q."/>
            <person name="Huang X."/>
            <person name="Zhao Y."/>
        </authorList>
    </citation>
    <scope>NUCLEOTIDE SEQUENCE</scope>
</reference>
<dbReference type="SUPFAM" id="SSF48113">
    <property type="entry name" value="Heme-dependent peroxidases"/>
    <property type="match status" value="1"/>
</dbReference>
<protein>
    <recommendedName>
        <fullName evidence="4">Plant heme peroxidase family profile domain-containing protein</fullName>
    </recommendedName>
</protein>
<proteinExistence type="predicted"/>
<evidence type="ECO:0000313" key="6">
    <source>
        <dbReference type="Proteomes" id="UP000604825"/>
    </source>
</evidence>
<keyword evidence="1" id="KW-0106">Calcium</keyword>
<dbReference type="OrthoDB" id="2113341at2759"/>
<keyword evidence="6" id="KW-1185">Reference proteome</keyword>
<feature type="region of interest" description="Disordered" evidence="2">
    <location>
        <begin position="25"/>
        <end position="56"/>
    </location>
</feature>
<gene>
    <name evidence="5" type="ORF">NCGR_LOCUS48441</name>
</gene>
<dbReference type="EMBL" id="CAJGYO010000013">
    <property type="protein sequence ID" value="CAD6265136.1"/>
    <property type="molecule type" value="Genomic_DNA"/>
</dbReference>
<dbReference type="GO" id="GO:0020037">
    <property type="term" value="F:heme binding"/>
    <property type="evidence" value="ECO:0007669"/>
    <property type="project" value="InterPro"/>
</dbReference>
<dbReference type="GO" id="GO:0006979">
    <property type="term" value="P:response to oxidative stress"/>
    <property type="evidence" value="ECO:0007669"/>
    <property type="project" value="InterPro"/>
</dbReference>
<dbReference type="InterPro" id="IPR002016">
    <property type="entry name" value="Haem_peroxidase"/>
</dbReference>
<evidence type="ECO:0000256" key="3">
    <source>
        <dbReference type="SAM" id="Phobius"/>
    </source>
</evidence>
<feature type="transmembrane region" description="Helical" evidence="3">
    <location>
        <begin position="92"/>
        <end position="112"/>
    </location>
</feature>
<keyword evidence="3" id="KW-0472">Membrane</keyword>
<feature type="transmembrane region" description="Helical" evidence="3">
    <location>
        <begin position="61"/>
        <end position="80"/>
    </location>
</feature>
<evidence type="ECO:0000259" key="4">
    <source>
        <dbReference type="PROSITE" id="PS50873"/>
    </source>
</evidence>
<keyword evidence="3" id="KW-0812">Transmembrane</keyword>
<dbReference type="GO" id="GO:0004601">
    <property type="term" value="F:peroxidase activity"/>
    <property type="evidence" value="ECO:0007669"/>
    <property type="project" value="InterPro"/>
</dbReference>